<dbReference type="InterPro" id="IPR000064">
    <property type="entry name" value="NLP_P60_dom"/>
</dbReference>
<evidence type="ECO:0000256" key="6">
    <source>
        <dbReference type="SAM" id="Phobius"/>
    </source>
</evidence>
<comment type="similarity">
    <text evidence="1">Belongs to the peptidase C40 family.</text>
</comment>
<keyword evidence="6" id="KW-1133">Transmembrane helix</keyword>
<dbReference type="AlphaFoldDB" id="T0F9Z6"/>
<accession>T0F9Z6</accession>
<comment type="caution">
    <text evidence="8">The sequence shown here is derived from an EMBL/GenBank/DDBJ whole genome shotgun (WGS) entry which is preliminary data.</text>
</comment>
<dbReference type="STRING" id="1049789.LEP1GSC050_3977"/>
<evidence type="ECO:0000256" key="3">
    <source>
        <dbReference type="ARBA" id="ARBA00022729"/>
    </source>
</evidence>
<evidence type="ECO:0000313" key="9">
    <source>
        <dbReference type="Proteomes" id="UP000015454"/>
    </source>
</evidence>
<protein>
    <submittedName>
        <fullName evidence="8">NlpC/P60 family protein</fullName>
    </submittedName>
</protein>
<evidence type="ECO:0000256" key="4">
    <source>
        <dbReference type="ARBA" id="ARBA00022801"/>
    </source>
</evidence>
<dbReference type="GO" id="GO:0006508">
    <property type="term" value="P:proteolysis"/>
    <property type="evidence" value="ECO:0007669"/>
    <property type="project" value="UniProtKB-KW"/>
</dbReference>
<keyword evidence="6" id="KW-0472">Membrane</keyword>
<dbReference type="PROSITE" id="PS51935">
    <property type="entry name" value="NLPC_P60"/>
    <property type="match status" value="1"/>
</dbReference>
<keyword evidence="3" id="KW-0732">Signal</keyword>
<keyword evidence="2" id="KW-0645">Protease</keyword>
<gene>
    <name evidence="8" type="ORF">LEP1GSC050_3977</name>
</gene>
<dbReference type="EMBL" id="AHMO02000008">
    <property type="protein sequence ID" value="EQA44716.1"/>
    <property type="molecule type" value="Genomic_DNA"/>
</dbReference>
<evidence type="ECO:0000256" key="2">
    <source>
        <dbReference type="ARBA" id="ARBA00022670"/>
    </source>
</evidence>
<keyword evidence="5" id="KW-0788">Thiol protease</keyword>
<sequence length="190" mass="21881">MSLERKLRVRLNRLFSDRESAALVKFGAVTLFITNIFFVQNLIAVQAVIPTDSDLNDFFLSKWKIEIEPGDNVELYRAVYYWYGTSHKDFGKDEDGIDCSHLASKLIERVYHRQIAGSSKRLSETLKSVEGSDLREGDLVFFDIYEKGINHVGVYLKDRKFVHASVVRGVTVNSLDEAYYKKRFVMATRP</sequence>
<name>T0F9Z6_9LEPT</name>
<reference evidence="8" key="1">
    <citation type="submission" date="2013-05" db="EMBL/GenBank/DDBJ databases">
        <authorList>
            <person name="Harkins D.M."/>
            <person name="Durkin A.S."/>
            <person name="Brinkac L.M."/>
            <person name="Haft D.H."/>
            <person name="Selengut J.D."/>
            <person name="Sanka R."/>
            <person name="DePew J."/>
            <person name="Purushe J."/>
            <person name="Hartskeerl R.A."/>
            <person name="Ahmed A."/>
            <person name="van der Linden H."/>
            <person name="Goris M.G.A."/>
            <person name="Vinetz J.M."/>
            <person name="Sutton G.G."/>
            <person name="Nierman W.C."/>
            <person name="Fouts D.E."/>
        </authorList>
    </citation>
    <scope>NUCLEOTIDE SEQUENCE [LARGE SCALE GENOMIC DNA]</scope>
    <source>
        <strain evidence="8">5399</strain>
    </source>
</reference>
<keyword evidence="9" id="KW-1185">Reference proteome</keyword>
<evidence type="ECO:0000313" key="8">
    <source>
        <dbReference type="EMBL" id="EQA44716.1"/>
    </source>
</evidence>
<dbReference type="PANTHER" id="PTHR47360:SF1">
    <property type="entry name" value="ENDOPEPTIDASE NLPC-RELATED"/>
    <property type="match status" value="1"/>
</dbReference>
<feature type="transmembrane region" description="Helical" evidence="6">
    <location>
        <begin position="21"/>
        <end position="43"/>
    </location>
</feature>
<organism evidence="8 9">
    <name type="scientific">Leptospira broomii serovar Hurstbridge str. 5399</name>
    <dbReference type="NCBI Taxonomy" id="1049789"/>
    <lineage>
        <taxon>Bacteria</taxon>
        <taxon>Pseudomonadati</taxon>
        <taxon>Spirochaetota</taxon>
        <taxon>Spirochaetia</taxon>
        <taxon>Leptospirales</taxon>
        <taxon>Leptospiraceae</taxon>
        <taxon>Leptospira</taxon>
    </lineage>
</organism>
<dbReference type="Gene3D" id="3.90.1720.10">
    <property type="entry name" value="endopeptidase domain like (from Nostoc punctiforme)"/>
    <property type="match status" value="1"/>
</dbReference>
<keyword evidence="4" id="KW-0378">Hydrolase</keyword>
<dbReference type="InterPro" id="IPR038765">
    <property type="entry name" value="Papain-like_cys_pep_sf"/>
</dbReference>
<evidence type="ECO:0000256" key="5">
    <source>
        <dbReference type="ARBA" id="ARBA00022807"/>
    </source>
</evidence>
<dbReference type="OrthoDB" id="9813118at2"/>
<dbReference type="PANTHER" id="PTHR47360">
    <property type="entry name" value="MUREIN DD-ENDOPEPTIDASE MEPS/MUREIN LD-CARBOXYPEPTIDASE"/>
    <property type="match status" value="1"/>
</dbReference>
<dbReference type="RefSeq" id="WP_010572059.1">
    <property type="nucleotide sequence ID" value="NZ_AHMO02000008.1"/>
</dbReference>
<dbReference type="SUPFAM" id="SSF54001">
    <property type="entry name" value="Cysteine proteinases"/>
    <property type="match status" value="1"/>
</dbReference>
<evidence type="ECO:0000256" key="1">
    <source>
        <dbReference type="ARBA" id="ARBA00007074"/>
    </source>
</evidence>
<proteinExistence type="inferred from homology"/>
<keyword evidence="6" id="KW-0812">Transmembrane</keyword>
<dbReference type="InterPro" id="IPR052062">
    <property type="entry name" value="Murein_DD/LD_carboxypeptidase"/>
</dbReference>
<dbReference type="Pfam" id="PF00877">
    <property type="entry name" value="NLPC_P60"/>
    <property type="match status" value="1"/>
</dbReference>
<dbReference type="GO" id="GO:0008234">
    <property type="term" value="F:cysteine-type peptidase activity"/>
    <property type="evidence" value="ECO:0007669"/>
    <property type="project" value="UniProtKB-KW"/>
</dbReference>
<dbReference type="Proteomes" id="UP000015454">
    <property type="component" value="Unassembled WGS sequence"/>
</dbReference>
<feature type="domain" description="NlpC/P60" evidence="7">
    <location>
        <begin position="60"/>
        <end position="190"/>
    </location>
</feature>
<evidence type="ECO:0000259" key="7">
    <source>
        <dbReference type="PROSITE" id="PS51935"/>
    </source>
</evidence>